<dbReference type="InterPro" id="IPR003680">
    <property type="entry name" value="Flavodoxin_fold"/>
</dbReference>
<keyword evidence="1" id="KW-0560">Oxidoreductase</keyword>
<dbReference type="RefSeq" id="WP_260320540.1">
    <property type="nucleotide sequence ID" value="NZ_AP024814.1"/>
</dbReference>
<proteinExistence type="predicted"/>
<dbReference type="InterPro" id="IPR046980">
    <property type="entry name" value="KefG/KefF"/>
</dbReference>
<organism evidence="3 4">
    <name type="scientific">Helicobacter gastrocanis</name>
    <dbReference type="NCBI Taxonomy" id="2849641"/>
    <lineage>
        <taxon>Bacteria</taxon>
        <taxon>Pseudomonadati</taxon>
        <taxon>Campylobacterota</taxon>
        <taxon>Epsilonproteobacteria</taxon>
        <taxon>Campylobacterales</taxon>
        <taxon>Helicobacteraceae</taxon>
        <taxon>Helicobacter</taxon>
    </lineage>
</organism>
<dbReference type="SUPFAM" id="SSF52218">
    <property type="entry name" value="Flavoproteins"/>
    <property type="match status" value="1"/>
</dbReference>
<name>A0ABM7SE81_9HELI</name>
<dbReference type="Gene3D" id="3.40.50.360">
    <property type="match status" value="1"/>
</dbReference>
<dbReference type="PANTHER" id="PTHR47307">
    <property type="entry name" value="GLUTATHIONE-REGULATED POTASSIUM-EFFLUX SYSTEM ANCILLARY PROTEIN KEFG"/>
    <property type="match status" value="1"/>
</dbReference>
<sequence length="87" mass="9273">MFKKYLDDVLAYGFAYGSSGKALQGKAFSLAVSLGSPLEKYTEIGLSIEAILTPFKATIAFIGGTYTGHFATFGAFTLSDQDLATRC</sequence>
<protein>
    <recommendedName>
        <fullName evidence="2">Flavodoxin-like fold domain-containing protein</fullName>
    </recommendedName>
</protein>
<evidence type="ECO:0000313" key="3">
    <source>
        <dbReference type="EMBL" id="BCZ17933.1"/>
    </source>
</evidence>
<feature type="domain" description="Flavodoxin-like fold" evidence="2">
    <location>
        <begin position="1"/>
        <end position="80"/>
    </location>
</feature>
<accession>A0ABM7SE81</accession>
<evidence type="ECO:0000313" key="4">
    <source>
        <dbReference type="Proteomes" id="UP000826775"/>
    </source>
</evidence>
<gene>
    <name evidence="3" type="ORF">NHP190003_12150</name>
</gene>
<dbReference type="InterPro" id="IPR029039">
    <property type="entry name" value="Flavoprotein-like_sf"/>
</dbReference>
<dbReference type="Pfam" id="PF02525">
    <property type="entry name" value="Flavodoxin_2"/>
    <property type="match status" value="1"/>
</dbReference>
<reference evidence="3 4" key="1">
    <citation type="submission" date="2021-07" db="EMBL/GenBank/DDBJ databases">
        <title>Novel Helicobacter sp. Isolated from a dog.</title>
        <authorList>
            <person name="Rimbara E."/>
            <person name="Suzuki M."/>
        </authorList>
    </citation>
    <scope>NUCLEOTIDE SEQUENCE [LARGE SCALE GENOMIC DNA]</scope>
    <source>
        <strain evidence="4">NHP19-003</strain>
    </source>
</reference>
<dbReference type="EMBL" id="AP024814">
    <property type="protein sequence ID" value="BCZ17933.1"/>
    <property type="molecule type" value="Genomic_DNA"/>
</dbReference>
<dbReference type="Proteomes" id="UP000826775">
    <property type="component" value="Chromosome"/>
</dbReference>
<keyword evidence="4" id="KW-1185">Reference proteome</keyword>
<dbReference type="PANTHER" id="PTHR47307:SF1">
    <property type="entry name" value="GLUTATHIONE-REGULATED POTASSIUM-EFFLUX SYSTEM ANCILLARY PROTEIN KEFG"/>
    <property type="match status" value="1"/>
</dbReference>
<evidence type="ECO:0000259" key="2">
    <source>
        <dbReference type="Pfam" id="PF02525"/>
    </source>
</evidence>
<evidence type="ECO:0000256" key="1">
    <source>
        <dbReference type="ARBA" id="ARBA00023002"/>
    </source>
</evidence>